<evidence type="ECO:0000313" key="2">
    <source>
        <dbReference type="EMBL" id="MCF4100060.1"/>
    </source>
</evidence>
<dbReference type="EMBL" id="JAKGTH010000006">
    <property type="protein sequence ID" value="MCF4100060.1"/>
    <property type="molecule type" value="Genomic_DNA"/>
</dbReference>
<sequence length="128" mass="15487">MKIRYKKGRTRFYLIMTIIWIILLIVNIFYGDMDNRVFWLWIILPIGYISVYTFEYINQYLTIENGFIYRNSIFPKKLELNKLKTCKKFAGDYILETDQNKLRIDTTLIDQKSLNELNQTLTNYQTAF</sequence>
<organism evidence="2 3">
    <name type="scientific">Gillisia lutea</name>
    <dbReference type="NCBI Taxonomy" id="2909668"/>
    <lineage>
        <taxon>Bacteria</taxon>
        <taxon>Pseudomonadati</taxon>
        <taxon>Bacteroidota</taxon>
        <taxon>Flavobacteriia</taxon>
        <taxon>Flavobacteriales</taxon>
        <taxon>Flavobacteriaceae</taxon>
        <taxon>Gillisia</taxon>
    </lineage>
</organism>
<proteinExistence type="predicted"/>
<evidence type="ECO:0000256" key="1">
    <source>
        <dbReference type="SAM" id="Phobius"/>
    </source>
</evidence>
<evidence type="ECO:0000313" key="3">
    <source>
        <dbReference type="Proteomes" id="UP001179363"/>
    </source>
</evidence>
<dbReference type="RefSeq" id="WP_236132229.1">
    <property type="nucleotide sequence ID" value="NZ_JAKGTH010000006.1"/>
</dbReference>
<comment type="caution">
    <text evidence="2">The sequence shown here is derived from an EMBL/GenBank/DDBJ whole genome shotgun (WGS) entry which is preliminary data.</text>
</comment>
<keyword evidence="1" id="KW-0472">Membrane</keyword>
<keyword evidence="3" id="KW-1185">Reference proteome</keyword>
<feature type="transmembrane region" description="Helical" evidence="1">
    <location>
        <begin position="12"/>
        <end position="31"/>
    </location>
</feature>
<keyword evidence="1" id="KW-0812">Transmembrane</keyword>
<keyword evidence="1" id="KW-1133">Transmembrane helix</keyword>
<gene>
    <name evidence="2" type="ORF">L1I30_00130</name>
</gene>
<dbReference type="Proteomes" id="UP001179363">
    <property type="component" value="Unassembled WGS sequence"/>
</dbReference>
<reference evidence="2" key="1">
    <citation type="submission" date="2022-01" db="EMBL/GenBank/DDBJ databases">
        <title>Gillisia lutea sp. nov., isolated from marine plastic residues from the Malvarosa beach (Valencia, Spain).</title>
        <authorList>
            <person name="Vidal-Verdu A."/>
            <person name="Molina-Menor E."/>
            <person name="Satari L."/>
            <person name="Pascual J."/>
            <person name="Pereto J."/>
            <person name="Porcar M."/>
        </authorList>
    </citation>
    <scope>NUCLEOTIDE SEQUENCE</scope>
    <source>
        <strain evidence="2">M10.2A</strain>
    </source>
</reference>
<evidence type="ECO:0008006" key="4">
    <source>
        <dbReference type="Google" id="ProtNLM"/>
    </source>
</evidence>
<protein>
    <recommendedName>
        <fullName evidence="4">PH domain-containing protein</fullName>
    </recommendedName>
</protein>
<feature type="transmembrane region" description="Helical" evidence="1">
    <location>
        <begin position="37"/>
        <end position="57"/>
    </location>
</feature>
<name>A0ABS9EB00_9FLAO</name>
<accession>A0ABS9EB00</accession>